<name>A0AAV0C5J4_9ASTE</name>
<feature type="domain" description="Brf1 TBP-binding" evidence="2">
    <location>
        <begin position="76"/>
        <end position="116"/>
    </location>
</feature>
<comment type="caution">
    <text evidence="3">The sequence shown here is derived from an EMBL/GenBank/DDBJ whole genome shotgun (WGS) entry which is preliminary data.</text>
</comment>
<evidence type="ECO:0000256" key="1">
    <source>
        <dbReference type="SAM" id="MobiDB-lite"/>
    </source>
</evidence>
<dbReference type="Pfam" id="PF07741">
    <property type="entry name" value="BRF1"/>
    <property type="match status" value="1"/>
</dbReference>
<reference evidence="3" key="1">
    <citation type="submission" date="2022-07" db="EMBL/GenBank/DDBJ databases">
        <authorList>
            <person name="Macas J."/>
            <person name="Novak P."/>
            <person name="Neumann P."/>
        </authorList>
    </citation>
    <scope>NUCLEOTIDE SEQUENCE</scope>
</reference>
<evidence type="ECO:0000313" key="3">
    <source>
        <dbReference type="EMBL" id="CAH9066388.1"/>
    </source>
</evidence>
<dbReference type="InterPro" id="IPR011665">
    <property type="entry name" value="BRF1_TBP-bd_dom"/>
</dbReference>
<protein>
    <recommendedName>
        <fullName evidence="2">Brf1 TBP-binding domain-containing protein</fullName>
    </recommendedName>
</protein>
<sequence length="222" mass="25122">MVMMWCDNCGRSVCTDNSDNRQCCTLCGKVLTEDHFVEEVTVKNDVEQSQLAGSSSLRSVESQFSASWDGTLKEGKATAKLKNSGPAKTAAEATQKMLSRKRSLLVNFDVLESLFDETPLPDNNSLKKSRNDDISSNNDDYLDGITNEAVEEWTDESENVNEENYAEPGTYDFEEQYDGNLDGITDETTGEEWTVEREYVKEENCAEPGTYDYEEQYDFEDY</sequence>
<evidence type="ECO:0000313" key="4">
    <source>
        <dbReference type="Proteomes" id="UP001152523"/>
    </source>
</evidence>
<feature type="region of interest" description="Disordered" evidence="1">
    <location>
        <begin position="119"/>
        <end position="141"/>
    </location>
</feature>
<evidence type="ECO:0000259" key="2">
    <source>
        <dbReference type="Pfam" id="PF07741"/>
    </source>
</evidence>
<dbReference type="Proteomes" id="UP001152523">
    <property type="component" value="Unassembled WGS sequence"/>
</dbReference>
<dbReference type="AlphaFoldDB" id="A0AAV0C5J4"/>
<accession>A0AAV0C5J4</accession>
<gene>
    <name evidence="3" type="ORF">CEPIT_LOCUS2421</name>
</gene>
<dbReference type="EMBL" id="CAMAPF010000012">
    <property type="protein sequence ID" value="CAH9066388.1"/>
    <property type="molecule type" value="Genomic_DNA"/>
</dbReference>
<proteinExistence type="predicted"/>
<keyword evidence="4" id="KW-1185">Reference proteome</keyword>
<organism evidence="3 4">
    <name type="scientific">Cuscuta epithymum</name>
    <dbReference type="NCBI Taxonomy" id="186058"/>
    <lineage>
        <taxon>Eukaryota</taxon>
        <taxon>Viridiplantae</taxon>
        <taxon>Streptophyta</taxon>
        <taxon>Embryophyta</taxon>
        <taxon>Tracheophyta</taxon>
        <taxon>Spermatophyta</taxon>
        <taxon>Magnoliopsida</taxon>
        <taxon>eudicotyledons</taxon>
        <taxon>Gunneridae</taxon>
        <taxon>Pentapetalae</taxon>
        <taxon>asterids</taxon>
        <taxon>lamiids</taxon>
        <taxon>Solanales</taxon>
        <taxon>Convolvulaceae</taxon>
        <taxon>Cuscuteae</taxon>
        <taxon>Cuscuta</taxon>
        <taxon>Cuscuta subgen. Cuscuta</taxon>
    </lineage>
</organism>